<reference evidence="10" key="1">
    <citation type="submission" date="2022-07" db="EMBL/GenBank/DDBJ databases">
        <authorList>
            <person name="Otstavnykh N."/>
            <person name="Isaeva M."/>
            <person name="Bystritskaya E."/>
        </authorList>
    </citation>
    <scope>NUCLEOTIDE SEQUENCE</scope>
    <source>
        <strain evidence="10">10Alg 79</strain>
    </source>
</reference>
<dbReference type="InterPro" id="IPR024072">
    <property type="entry name" value="DHFR-like_dom_sf"/>
</dbReference>
<evidence type="ECO:0000256" key="8">
    <source>
        <dbReference type="RuleBase" id="RU004474"/>
    </source>
</evidence>
<evidence type="ECO:0000256" key="1">
    <source>
        <dbReference type="ARBA" id="ARBA00004903"/>
    </source>
</evidence>
<sequence length="159" mass="17877">MISLVVARARNGAIGRDNTIPWHLPADLKMFQRETLGSALLMGRNTWESLPVKPLKNRMNIVIATKTCDAEHVFPNLDRAIAFATAQGYTRLTGIGGARIYADLLPRAHRLVITEVALDVPDADTFFPEVEELHWAKTQEFGLEDPEIDARVVEYLRRP</sequence>
<dbReference type="RefSeq" id="WP_317625699.1">
    <property type="nucleotide sequence ID" value="NZ_JANFFA010000002.1"/>
</dbReference>
<dbReference type="PROSITE" id="PS51330">
    <property type="entry name" value="DHFR_2"/>
    <property type="match status" value="1"/>
</dbReference>
<keyword evidence="5" id="KW-0521">NADP</keyword>
<dbReference type="GO" id="GO:0046452">
    <property type="term" value="P:dihydrofolate metabolic process"/>
    <property type="evidence" value="ECO:0007669"/>
    <property type="project" value="TreeGrafter"/>
</dbReference>
<accession>A0AAJ1U954</accession>
<evidence type="ECO:0000313" key="11">
    <source>
        <dbReference type="Proteomes" id="UP001227162"/>
    </source>
</evidence>
<dbReference type="GO" id="GO:0004146">
    <property type="term" value="F:dihydrofolate reductase activity"/>
    <property type="evidence" value="ECO:0007669"/>
    <property type="project" value="UniProtKB-EC"/>
</dbReference>
<dbReference type="GO" id="GO:0050661">
    <property type="term" value="F:NADP binding"/>
    <property type="evidence" value="ECO:0007669"/>
    <property type="project" value="InterPro"/>
</dbReference>
<dbReference type="InterPro" id="IPR012259">
    <property type="entry name" value="DHFR"/>
</dbReference>
<dbReference type="CDD" id="cd00209">
    <property type="entry name" value="DHFR"/>
    <property type="match status" value="1"/>
</dbReference>
<comment type="caution">
    <text evidence="10">The sequence shown here is derived from an EMBL/GenBank/DDBJ whole genome shotgun (WGS) entry which is preliminary data.</text>
</comment>
<dbReference type="PANTHER" id="PTHR48069:SF3">
    <property type="entry name" value="DIHYDROFOLATE REDUCTASE"/>
    <property type="match status" value="1"/>
</dbReference>
<evidence type="ECO:0000259" key="9">
    <source>
        <dbReference type="PROSITE" id="PS51330"/>
    </source>
</evidence>
<evidence type="ECO:0000256" key="6">
    <source>
        <dbReference type="ARBA" id="ARBA00023002"/>
    </source>
</evidence>
<dbReference type="GO" id="GO:0046655">
    <property type="term" value="P:folic acid metabolic process"/>
    <property type="evidence" value="ECO:0007669"/>
    <property type="project" value="TreeGrafter"/>
</dbReference>
<evidence type="ECO:0000256" key="5">
    <source>
        <dbReference type="ARBA" id="ARBA00022857"/>
    </source>
</evidence>
<dbReference type="EC" id="1.5.1.3" evidence="3"/>
<organism evidence="10 11">
    <name type="scientific">Rhodalgimonas zhirmunskyi</name>
    <dbReference type="NCBI Taxonomy" id="2964767"/>
    <lineage>
        <taxon>Bacteria</taxon>
        <taxon>Pseudomonadati</taxon>
        <taxon>Pseudomonadota</taxon>
        <taxon>Alphaproteobacteria</taxon>
        <taxon>Rhodobacterales</taxon>
        <taxon>Roseobacteraceae</taxon>
        <taxon>Rhodalgimonas</taxon>
    </lineage>
</organism>
<dbReference type="PRINTS" id="PR00070">
    <property type="entry name" value="DHFR"/>
</dbReference>
<keyword evidence="6" id="KW-0560">Oxidoreductase</keyword>
<dbReference type="Pfam" id="PF00186">
    <property type="entry name" value="DHFR_1"/>
    <property type="match status" value="1"/>
</dbReference>
<evidence type="ECO:0000256" key="7">
    <source>
        <dbReference type="ARBA" id="ARBA00025067"/>
    </source>
</evidence>
<keyword evidence="4" id="KW-0554">One-carbon metabolism</keyword>
<comment type="function">
    <text evidence="7">Key enzyme in folate metabolism. Catalyzes an essential reaction for de novo glycine and purine synthesis, and for DNA precursor synthesis.</text>
</comment>
<gene>
    <name evidence="10" type="ORF">NOI20_08165</name>
</gene>
<dbReference type="GO" id="GO:0046654">
    <property type="term" value="P:tetrahydrofolate biosynthetic process"/>
    <property type="evidence" value="ECO:0007669"/>
    <property type="project" value="InterPro"/>
</dbReference>
<protein>
    <recommendedName>
        <fullName evidence="3">dihydrofolate reductase</fullName>
        <ecNumber evidence="3">1.5.1.3</ecNumber>
    </recommendedName>
</protein>
<dbReference type="SUPFAM" id="SSF53597">
    <property type="entry name" value="Dihydrofolate reductase-like"/>
    <property type="match status" value="1"/>
</dbReference>
<dbReference type="PROSITE" id="PS00075">
    <property type="entry name" value="DHFR_1"/>
    <property type="match status" value="1"/>
</dbReference>
<dbReference type="EMBL" id="JANFFA010000002">
    <property type="protein sequence ID" value="MDQ2094080.1"/>
    <property type="molecule type" value="Genomic_DNA"/>
</dbReference>
<evidence type="ECO:0000256" key="2">
    <source>
        <dbReference type="ARBA" id="ARBA00009539"/>
    </source>
</evidence>
<comment type="pathway">
    <text evidence="1">Cofactor biosynthesis; tetrahydrofolate biosynthesis; 5,6,7,8-tetrahydrofolate from 7,8-dihydrofolate: step 1/1.</text>
</comment>
<dbReference type="Proteomes" id="UP001227162">
    <property type="component" value="Unassembled WGS sequence"/>
</dbReference>
<comment type="similarity">
    <text evidence="2 8">Belongs to the dihydrofolate reductase family.</text>
</comment>
<dbReference type="PANTHER" id="PTHR48069">
    <property type="entry name" value="DIHYDROFOLATE REDUCTASE"/>
    <property type="match status" value="1"/>
</dbReference>
<evidence type="ECO:0000313" key="10">
    <source>
        <dbReference type="EMBL" id="MDQ2094080.1"/>
    </source>
</evidence>
<reference evidence="10" key="2">
    <citation type="submission" date="2023-04" db="EMBL/GenBank/DDBJ databases">
        <title>'Rhodoalgimonas zhirmunskyi' gen. nov., isolated from a red alga.</title>
        <authorList>
            <person name="Nedashkovskaya O.I."/>
            <person name="Otstavnykh N.Y."/>
            <person name="Bystritskaya E.P."/>
            <person name="Balabanova L.A."/>
            <person name="Isaeva M.P."/>
        </authorList>
    </citation>
    <scope>NUCLEOTIDE SEQUENCE</scope>
    <source>
        <strain evidence="10">10Alg 79</strain>
    </source>
</reference>
<keyword evidence="11" id="KW-1185">Reference proteome</keyword>
<dbReference type="GO" id="GO:0006730">
    <property type="term" value="P:one-carbon metabolic process"/>
    <property type="evidence" value="ECO:0007669"/>
    <property type="project" value="UniProtKB-KW"/>
</dbReference>
<dbReference type="InterPro" id="IPR001796">
    <property type="entry name" value="DHFR_dom"/>
</dbReference>
<feature type="domain" description="DHFR" evidence="9">
    <location>
        <begin position="1"/>
        <end position="159"/>
    </location>
</feature>
<evidence type="ECO:0000256" key="4">
    <source>
        <dbReference type="ARBA" id="ARBA00022563"/>
    </source>
</evidence>
<name>A0AAJ1U954_9RHOB</name>
<dbReference type="Gene3D" id="3.40.430.10">
    <property type="entry name" value="Dihydrofolate Reductase, subunit A"/>
    <property type="match status" value="1"/>
</dbReference>
<proteinExistence type="inferred from homology"/>
<dbReference type="InterPro" id="IPR017925">
    <property type="entry name" value="DHFR_CS"/>
</dbReference>
<dbReference type="AlphaFoldDB" id="A0AAJ1U954"/>
<evidence type="ECO:0000256" key="3">
    <source>
        <dbReference type="ARBA" id="ARBA00012856"/>
    </source>
</evidence>